<dbReference type="VEuPathDB" id="TriTrypDB:ADEAN_000934000"/>
<sequence>MKDMWKKKKQEYKGLYGTYQSNDFLEVCIEECTTHKVALRRLRAMQCHDWLCGFIKDTVPFSLGMKSKKRFKAAFIVLDEISWCPWIYRAVNATDRNCISKCFKGDTSFAEKYRFICPTRVSPFLISDMFDSPDPIYSVSM</sequence>
<evidence type="ECO:0000313" key="2">
    <source>
        <dbReference type="Proteomes" id="UP000515908"/>
    </source>
</evidence>
<dbReference type="AlphaFoldDB" id="A0A7G2CQP7"/>
<protein>
    <submittedName>
        <fullName evidence="1">Uncharacterized protein</fullName>
    </submittedName>
</protein>
<dbReference type="EMBL" id="LR877166">
    <property type="protein sequence ID" value="CAD2221805.1"/>
    <property type="molecule type" value="Genomic_DNA"/>
</dbReference>
<proteinExistence type="predicted"/>
<accession>A0A7G2CQP7</accession>
<gene>
    <name evidence="1" type="ORF">ADEAN_000934000</name>
</gene>
<keyword evidence="2" id="KW-1185">Reference proteome</keyword>
<name>A0A7G2CQP7_9TRYP</name>
<reference evidence="1 2" key="1">
    <citation type="submission" date="2020-08" db="EMBL/GenBank/DDBJ databases">
        <authorList>
            <person name="Newling K."/>
            <person name="Davey J."/>
            <person name="Forrester S."/>
        </authorList>
    </citation>
    <scope>NUCLEOTIDE SEQUENCE [LARGE SCALE GENOMIC DNA]</scope>
    <source>
        <strain evidence="2">Crithidia deanei Carvalho (ATCC PRA-265)</strain>
    </source>
</reference>
<organism evidence="1 2">
    <name type="scientific">Angomonas deanei</name>
    <dbReference type="NCBI Taxonomy" id="59799"/>
    <lineage>
        <taxon>Eukaryota</taxon>
        <taxon>Discoba</taxon>
        <taxon>Euglenozoa</taxon>
        <taxon>Kinetoplastea</taxon>
        <taxon>Metakinetoplastina</taxon>
        <taxon>Trypanosomatida</taxon>
        <taxon>Trypanosomatidae</taxon>
        <taxon>Strigomonadinae</taxon>
        <taxon>Angomonas</taxon>
    </lineage>
</organism>
<evidence type="ECO:0000313" key="1">
    <source>
        <dbReference type="EMBL" id="CAD2221805.1"/>
    </source>
</evidence>
<dbReference type="Proteomes" id="UP000515908">
    <property type="component" value="Chromosome 22"/>
</dbReference>